<keyword evidence="2" id="KW-1185">Reference proteome</keyword>
<evidence type="ECO:0000313" key="1">
    <source>
        <dbReference type="EMBL" id="OAG21689.1"/>
    </source>
</evidence>
<dbReference type="RefSeq" id="XP_018387110.1">
    <property type="nucleotide sequence ID" value="XM_018523511.1"/>
</dbReference>
<reference evidence="1 2" key="1">
    <citation type="submission" date="2016-05" db="EMBL/GenBank/DDBJ databases">
        <title>Comparative analysis of secretome profiles of manganese(II)-oxidizing ascomycete fungi.</title>
        <authorList>
            <consortium name="DOE Joint Genome Institute"/>
            <person name="Zeiner C.A."/>
            <person name="Purvine S.O."/>
            <person name="Zink E.M."/>
            <person name="Wu S."/>
            <person name="Pasa-Tolic L."/>
            <person name="Chaput D.L."/>
            <person name="Haridas S."/>
            <person name="Grigoriev I.V."/>
            <person name="Santelli C.M."/>
            <person name="Hansel C.M."/>
        </authorList>
    </citation>
    <scope>NUCLEOTIDE SEQUENCE [LARGE SCALE GENOMIC DNA]</scope>
    <source>
        <strain evidence="1 2">SRC1lrK2f</strain>
    </source>
</reference>
<accession>A0A177DSI3</accession>
<name>A0A177DSI3_ALTAL</name>
<dbReference type="KEGG" id="aalt:CC77DRAFT_1008010"/>
<dbReference type="GeneID" id="29109105"/>
<organism evidence="1 2">
    <name type="scientific">Alternaria alternata</name>
    <name type="common">Alternaria rot fungus</name>
    <name type="synonym">Torula alternata</name>
    <dbReference type="NCBI Taxonomy" id="5599"/>
    <lineage>
        <taxon>Eukaryota</taxon>
        <taxon>Fungi</taxon>
        <taxon>Dikarya</taxon>
        <taxon>Ascomycota</taxon>
        <taxon>Pezizomycotina</taxon>
        <taxon>Dothideomycetes</taxon>
        <taxon>Pleosporomycetidae</taxon>
        <taxon>Pleosporales</taxon>
        <taxon>Pleosporineae</taxon>
        <taxon>Pleosporaceae</taxon>
        <taxon>Alternaria</taxon>
        <taxon>Alternaria sect. Alternaria</taxon>
        <taxon>Alternaria alternata complex</taxon>
    </lineage>
</organism>
<gene>
    <name evidence="1" type="ORF">CC77DRAFT_1008010</name>
</gene>
<dbReference type="VEuPathDB" id="FungiDB:CC77DRAFT_1008010"/>
<protein>
    <submittedName>
        <fullName evidence="1">Uncharacterized protein</fullName>
    </submittedName>
</protein>
<proteinExistence type="predicted"/>
<evidence type="ECO:0000313" key="2">
    <source>
        <dbReference type="Proteomes" id="UP000077248"/>
    </source>
</evidence>
<dbReference type="EMBL" id="KV441476">
    <property type="protein sequence ID" value="OAG21689.1"/>
    <property type="molecule type" value="Genomic_DNA"/>
</dbReference>
<sequence>MRRGSNKFNHCDFSIRVFLYVLEPLLSRVNARITWLAVVAKPYWVIFWKDYQPDPQVLRHSVFNIETRSGDEYIADFTIEQFGYSSECWLMRKSEYEKQCTMGIRMRQPRSEEVDEARRGEVKFWIKKAQAIWMVVGVLGERRFFVYVAKTTGLPTGSMTDNEAILLSKHEHPV</sequence>
<dbReference type="AlphaFoldDB" id="A0A177DSI3"/>
<dbReference type="Proteomes" id="UP000077248">
    <property type="component" value="Unassembled WGS sequence"/>
</dbReference>